<evidence type="ECO:0000313" key="1">
    <source>
        <dbReference type="EMBL" id="MDQ2095892.1"/>
    </source>
</evidence>
<gene>
    <name evidence="1" type="ORF">NOI20_17360</name>
</gene>
<proteinExistence type="predicted"/>
<name>A0AAJ1UGS7_9RHOB</name>
<accession>A0AAJ1UGS7</accession>
<dbReference type="Gene3D" id="3.40.50.720">
    <property type="entry name" value="NAD(P)-binding Rossmann-like Domain"/>
    <property type="match status" value="1"/>
</dbReference>
<keyword evidence="2" id="KW-1185">Reference proteome</keyword>
<reference evidence="1" key="1">
    <citation type="submission" date="2022-07" db="EMBL/GenBank/DDBJ databases">
        <authorList>
            <person name="Otstavnykh N."/>
            <person name="Isaeva M."/>
            <person name="Bystritskaya E."/>
        </authorList>
    </citation>
    <scope>NUCLEOTIDE SEQUENCE</scope>
    <source>
        <strain evidence="1">10Alg 79</strain>
    </source>
</reference>
<sequence length="308" mass="34160">MTKTVLILGASGKIGTHAAHAFAAQGWSVRRFDRKTGDMSRDAIGCDVIVNGMNPPDYHDWAGIIPALTRQVIAAARASGATVILPGNVYVFGDHPGEWSQHTPHRPCSRKGRIRADMEQAYRDSGVQTIILRAGDFIDPDRNGDILSTVTLKSLHRGKITAFGPHDSLHTHAYLPDWARAAEMLAEKRATLDRFEDIPFPGHSFTPEQLKTALETLLNRPLRLTNFPWWMMRLAAPGWELARELTEMRYLWAVPHSLSGEKFDRLLPGFEHTPLPEVLRAALPDTVLPADIGPNQPMSARPHGKLVA</sequence>
<dbReference type="InterPro" id="IPR036291">
    <property type="entry name" value="NAD(P)-bd_dom_sf"/>
</dbReference>
<organism evidence="1 2">
    <name type="scientific">Rhodalgimonas zhirmunskyi</name>
    <dbReference type="NCBI Taxonomy" id="2964767"/>
    <lineage>
        <taxon>Bacteria</taxon>
        <taxon>Pseudomonadati</taxon>
        <taxon>Pseudomonadota</taxon>
        <taxon>Alphaproteobacteria</taxon>
        <taxon>Rhodobacterales</taxon>
        <taxon>Roseobacteraceae</taxon>
        <taxon>Rhodalgimonas</taxon>
    </lineage>
</organism>
<evidence type="ECO:0000313" key="2">
    <source>
        <dbReference type="Proteomes" id="UP001227162"/>
    </source>
</evidence>
<dbReference type="EMBL" id="JANFFA010000006">
    <property type="protein sequence ID" value="MDQ2095892.1"/>
    <property type="molecule type" value="Genomic_DNA"/>
</dbReference>
<dbReference type="SUPFAM" id="SSF51735">
    <property type="entry name" value="NAD(P)-binding Rossmann-fold domains"/>
    <property type="match status" value="1"/>
</dbReference>
<reference evidence="1" key="2">
    <citation type="submission" date="2023-04" db="EMBL/GenBank/DDBJ databases">
        <title>'Rhodoalgimonas zhirmunskyi' gen. nov., isolated from a red alga.</title>
        <authorList>
            <person name="Nedashkovskaya O.I."/>
            <person name="Otstavnykh N.Y."/>
            <person name="Bystritskaya E.P."/>
            <person name="Balabanova L.A."/>
            <person name="Isaeva M.P."/>
        </authorList>
    </citation>
    <scope>NUCLEOTIDE SEQUENCE</scope>
    <source>
        <strain evidence="1">10Alg 79</strain>
    </source>
</reference>
<dbReference type="RefSeq" id="WP_317627508.1">
    <property type="nucleotide sequence ID" value="NZ_JANFFA010000006.1"/>
</dbReference>
<protein>
    <submittedName>
        <fullName evidence="1">Sugar nucleotide-binding protein</fullName>
    </submittedName>
</protein>
<dbReference type="Proteomes" id="UP001227162">
    <property type="component" value="Unassembled WGS sequence"/>
</dbReference>
<dbReference type="AlphaFoldDB" id="A0AAJ1UGS7"/>
<comment type="caution">
    <text evidence="1">The sequence shown here is derived from an EMBL/GenBank/DDBJ whole genome shotgun (WGS) entry which is preliminary data.</text>
</comment>